<evidence type="ECO:0000256" key="15">
    <source>
        <dbReference type="SAM" id="Phobius"/>
    </source>
</evidence>
<dbReference type="Pfam" id="PF22461">
    <property type="entry name" value="SLBB_2"/>
    <property type="match status" value="1"/>
</dbReference>
<keyword evidence="19" id="KW-1185">Reference proteome</keyword>
<dbReference type="Pfam" id="PF02563">
    <property type="entry name" value="Poly_export"/>
    <property type="match status" value="1"/>
</dbReference>
<keyword evidence="11 15" id="KW-0472">Membrane</keyword>
<dbReference type="STRING" id="1189612.A33Q_2483"/>
<reference evidence="18 19" key="1">
    <citation type="journal article" date="2013" name="Genome Announc.">
        <title>Draft Genome Sequence of Indibacter alkaliphilus Strain LW1T, Isolated from Lonar Lake, a Haloalkaline Lake in the Buldana District of Maharashtra, India.</title>
        <authorList>
            <person name="Singh A."/>
            <person name="Kumar Jangir P."/>
            <person name="Sharma R."/>
            <person name="Singh A."/>
            <person name="Kumar Pinnaka A."/>
            <person name="Shivaji S."/>
        </authorList>
    </citation>
    <scope>NUCLEOTIDE SEQUENCE [LARGE SCALE GENOMIC DNA]</scope>
    <source>
        <strain evidence="19">CCUG 57479 / KCTC 22604 / LW1</strain>
    </source>
</reference>
<keyword evidence="6 15" id="KW-0812">Transmembrane</keyword>
<evidence type="ECO:0000256" key="5">
    <source>
        <dbReference type="ARBA" id="ARBA00022597"/>
    </source>
</evidence>
<feature type="domain" description="SLBB" evidence="17">
    <location>
        <begin position="144"/>
        <end position="223"/>
    </location>
</feature>
<evidence type="ECO:0000256" key="7">
    <source>
        <dbReference type="ARBA" id="ARBA00022729"/>
    </source>
</evidence>
<keyword evidence="10" id="KW-0626">Porin</keyword>
<evidence type="ECO:0000256" key="1">
    <source>
        <dbReference type="ARBA" id="ARBA00004571"/>
    </source>
</evidence>
<evidence type="ECO:0000256" key="3">
    <source>
        <dbReference type="ARBA" id="ARBA00022448"/>
    </source>
</evidence>
<dbReference type="PANTHER" id="PTHR33619">
    <property type="entry name" value="POLYSACCHARIDE EXPORT PROTEIN GFCE-RELATED"/>
    <property type="match status" value="1"/>
</dbReference>
<dbReference type="PROSITE" id="PS51257">
    <property type="entry name" value="PROKAR_LIPOPROTEIN"/>
    <property type="match status" value="1"/>
</dbReference>
<dbReference type="InterPro" id="IPR054765">
    <property type="entry name" value="SLBB_dom"/>
</dbReference>
<evidence type="ECO:0000256" key="4">
    <source>
        <dbReference type="ARBA" id="ARBA00022452"/>
    </source>
</evidence>
<dbReference type="GO" id="GO:0006811">
    <property type="term" value="P:monoatomic ion transport"/>
    <property type="evidence" value="ECO:0007669"/>
    <property type="project" value="UniProtKB-KW"/>
</dbReference>
<evidence type="ECO:0000256" key="8">
    <source>
        <dbReference type="ARBA" id="ARBA00023047"/>
    </source>
</evidence>
<dbReference type="EMBL" id="ALWO02000035">
    <property type="protein sequence ID" value="EOZ96362.1"/>
    <property type="molecule type" value="Genomic_DNA"/>
</dbReference>
<keyword evidence="3" id="KW-0813">Transport</keyword>
<comment type="caution">
    <text evidence="18">The sequence shown here is derived from an EMBL/GenBank/DDBJ whole genome shotgun (WGS) entry which is preliminary data.</text>
</comment>
<protein>
    <submittedName>
        <fullName evidence="18">Polysaccharide export outer membrane protein</fullName>
    </submittedName>
</protein>
<feature type="domain" description="Polysaccharide export protein N-terminal" evidence="16">
    <location>
        <begin position="44"/>
        <end position="139"/>
    </location>
</feature>
<feature type="transmembrane region" description="Helical" evidence="15">
    <location>
        <begin position="239"/>
        <end position="257"/>
    </location>
</feature>
<evidence type="ECO:0000256" key="12">
    <source>
        <dbReference type="ARBA" id="ARBA00023139"/>
    </source>
</evidence>
<dbReference type="Proteomes" id="UP000006073">
    <property type="component" value="Unassembled WGS sequence"/>
</dbReference>
<comment type="similarity">
    <text evidence="2">Belongs to the BexD/CtrA/VexA family.</text>
</comment>
<gene>
    <name evidence="18" type="ORF">A33Q_2483</name>
</gene>
<keyword evidence="15" id="KW-1133">Transmembrane helix</keyword>
<evidence type="ECO:0000256" key="14">
    <source>
        <dbReference type="ARBA" id="ARBA00023288"/>
    </source>
</evidence>
<comment type="subcellular location">
    <subcellularLocation>
        <location evidence="1">Cell outer membrane</location>
        <topology evidence="1">Multi-pass membrane protein</topology>
    </subcellularLocation>
</comment>
<dbReference type="GO" id="GO:0009279">
    <property type="term" value="C:cell outer membrane"/>
    <property type="evidence" value="ECO:0007669"/>
    <property type="project" value="UniProtKB-SubCell"/>
</dbReference>
<evidence type="ECO:0000256" key="10">
    <source>
        <dbReference type="ARBA" id="ARBA00023114"/>
    </source>
</evidence>
<evidence type="ECO:0000256" key="6">
    <source>
        <dbReference type="ARBA" id="ARBA00022692"/>
    </source>
</evidence>
<evidence type="ECO:0000313" key="18">
    <source>
        <dbReference type="EMBL" id="EOZ96362.1"/>
    </source>
</evidence>
<evidence type="ECO:0000313" key="19">
    <source>
        <dbReference type="Proteomes" id="UP000006073"/>
    </source>
</evidence>
<keyword evidence="7" id="KW-0732">Signal</keyword>
<sequence>MNHPLKNILLIIIFVTSFSCSKRNLVYFSDLDPEAGASFPITSKSEPRIQADDLLSITVTSLNPESNMLFNAGVIIPAEGNNTTISAPINENYLVDKDGYINYPVIGQIKLEGYTKQEAVKRMVDLLDEYVKDPIINIRFMNFKVTVIGEVQQPNSFVIPTEKITVLEALGLAGDMTAYGKRENVLIIREKDGVRTANRLNLNNKDVLNSEFFYLQQNDIIYVEPYKTKAIQADNNPRTFALISSGLTLAVILFLNFRDIFTR</sequence>
<dbReference type="eggNOG" id="COG1596">
    <property type="taxonomic scope" value="Bacteria"/>
</dbReference>
<keyword evidence="8" id="KW-0625">Polysaccharide transport</keyword>
<dbReference type="Gene3D" id="3.30.1950.10">
    <property type="entry name" value="wza like domain"/>
    <property type="match status" value="1"/>
</dbReference>
<evidence type="ECO:0000256" key="9">
    <source>
        <dbReference type="ARBA" id="ARBA00023065"/>
    </source>
</evidence>
<evidence type="ECO:0000259" key="16">
    <source>
        <dbReference type="Pfam" id="PF02563"/>
    </source>
</evidence>
<dbReference type="GO" id="GO:0046930">
    <property type="term" value="C:pore complex"/>
    <property type="evidence" value="ECO:0007669"/>
    <property type="project" value="UniProtKB-KW"/>
</dbReference>
<keyword evidence="9" id="KW-0406">Ion transport</keyword>
<keyword evidence="12" id="KW-0564">Palmitate</keyword>
<dbReference type="GO" id="GO:0015288">
    <property type="term" value="F:porin activity"/>
    <property type="evidence" value="ECO:0007669"/>
    <property type="project" value="UniProtKB-KW"/>
</dbReference>
<evidence type="ECO:0000256" key="13">
    <source>
        <dbReference type="ARBA" id="ARBA00023237"/>
    </source>
</evidence>
<dbReference type="InterPro" id="IPR049712">
    <property type="entry name" value="Poly_export"/>
</dbReference>
<dbReference type="RefSeq" id="WP_009035992.1">
    <property type="nucleotide sequence ID" value="NZ_ALWO02000035.1"/>
</dbReference>
<accession>S2DAW6</accession>
<dbReference type="GO" id="GO:0015159">
    <property type="term" value="F:polysaccharide transmembrane transporter activity"/>
    <property type="evidence" value="ECO:0007669"/>
    <property type="project" value="InterPro"/>
</dbReference>
<keyword evidence="5" id="KW-0762">Sugar transport</keyword>
<dbReference type="Gene3D" id="3.10.560.10">
    <property type="entry name" value="Outer membrane lipoprotein wza domain like"/>
    <property type="match status" value="2"/>
</dbReference>
<keyword evidence="13" id="KW-0998">Cell outer membrane</keyword>
<proteinExistence type="inferred from homology"/>
<evidence type="ECO:0000256" key="2">
    <source>
        <dbReference type="ARBA" id="ARBA00009450"/>
    </source>
</evidence>
<evidence type="ECO:0000256" key="11">
    <source>
        <dbReference type="ARBA" id="ARBA00023136"/>
    </source>
</evidence>
<dbReference type="OrthoDB" id="662756at2"/>
<dbReference type="InterPro" id="IPR003715">
    <property type="entry name" value="Poly_export_N"/>
</dbReference>
<organism evidence="18 19">
    <name type="scientific">Indibacter alkaliphilus (strain CCUG 57479 / KCTC 22604 / LW1)</name>
    <dbReference type="NCBI Taxonomy" id="1189612"/>
    <lineage>
        <taxon>Bacteria</taxon>
        <taxon>Pseudomonadati</taxon>
        <taxon>Bacteroidota</taxon>
        <taxon>Cytophagia</taxon>
        <taxon>Cytophagales</taxon>
        <taxon>Cyclobacteriaceae</taxon>
    </lineage>
</organism>
<evidence type="ECO:0000259" key="17">
    <source>
        <dbReference type="Pfam" id="PF22461"/>
    </source>
</evidence>
<dbReference type="AlphaFoldDB" id="S2DAW6"/>
<keyword evidence="4" id="KW-1134">Transmembrane beta strand</keyword>
<keyword evidence="14" id="KW-0449">Lipoprotein</keyword>
<name>S2DAW6_INDAL</name>
<dbReference type="PANTHER" id="PTHR33619:SF3">
    <property type="entry name" value="POLYSACCHARIDE EXPORT PROTEIN GFCE-RELATED"/>
    <property type="match status" value="1"/>
</dbReference>